<dbReference type="Proteomes" id="UP000315901">
    <property type="component" value="Unassembled WGS sequence"/>
</dbReference>
<dbReference type="EMBL" id="VFRR01000004">
    <property type="protein sequence ID" value="TPE54701.1"/>
    <property type="molecule type" value="Genomic_DNA"/>
</dbReference>
<keyword evidence="1" id="KW-0472">Membrane</keyword>
<evidence type="ECO:0000313" key="2">
    <source>
        <dbReference type="EMBL" id="TPE54701.1"/>
    </source>
</evidence>
<dbReference type="RefSeq" id="WP_140587281.1">
    <property type="nucleotide sequence ID" value="NZ_VFRR01000004.1"/>
</dbReference>
<reference evidence="2 3" key="1">
    <citation type="submission" date="2019-06" db="EMBL/GenBank/DDBJ databases">
        <title>A novel bacterium of genus Marinomonas, isolated from coastal sand.</title>
        <authorList>
            <person name="Huang H."/>
            <person name="Mo K."/>
            <person name="Hu Y."/>
        </authorList>
    </citation>
    <scope>NUCLEOTIDE SEQUENCE [LARGE SCALE GENOMIC DNA]</scope>
    <source>
        <strain evidence="2 3">HB171799</strain>
    </source>
</reference>
<accession>A0A501X2I5</accession>
<organism evidence="2 3">
    <name type="scientific">Maribrevibacterium harenarium</name>
    <dbReference type="NCBI Taxonomy" id="2589817"/>
    <lineage>
        <taxon>Bacteria</taxon>
        <taxon>Pseudomonadati</taxon>
        <taxon>Pseudomonadota</taxon>
        <taxon>Gammaproteobacteria</taxon>
        <taxon>Oceanospirillales</taxon>
        <taxon>Oceanospirillaceae</taxon>
        <taxon>Maribrevibacterium</taxon>
    </lineage>
</organism>
<protein>
    <submittedName>
        <fullName evidence="2">Uncharacterized protein</fullName>
    </submittedName>
</protein>
<name>A0A501X2I5_9GAMM</name>
<dbReference type="OrthoDB" id="6099563at2"/>
<evidence type="ECO:0000256" key="1">
    <source>
        <dbReference type="SAM" id="Phobius"/>
    </source>
</evidence>
<proteinExistence type="predicted"/>
<sequence length="486" mass="55219">METEDICIAAFAKKRSRQSDWLVVHGVLFVLLFGGFTGSCLYLSLYPDSMALSPWWLYGAGFGLVVGYFVYLLRRVHQDTQASLRYFQLLVDRRERHPEHQLVPVSRRDEFGDFARYLDNALVTIAYDYQHVSNKFELLQAALAGSLTAKVLLNSKHEVVTQSLGFMNLWEHSRSEISALVGADHHLDCLIGERLDVGDIEHGSVRYIDNIRYELNKLPLLHENEPIGFLLECRQHQNQAEIQALTANINLLAADSWDIPVRLQDKLSPFYPHTVKLESVRRRVKGALEQLSHFFIEHGVVTQKITKLQQLEGLTTANLQPSGIDQAQLEGWQTTHLEQLNEIYRQLGNLASGLDHQSQSVAENTETWTEQMRSSRDQLQFVQHAIEDIKAAIVQWIAPGAVQNPQLVRAHAIDLSHDIDTVIAVVREARSIIDTEMLPGTDGHEIIHDVTELGERILQAEAHVKGLSRLYAHKIENVAIEPWDEF</sequence>
<feature type="transmembrane region" description="Helical" evidence="1">
    <location>
        <begin position="56"/>
        <end position="73"/>
    </location>
</feature>
<feature type="transmembrane region" description="Helical" evidence="1">
    <location>
        <begin position="21"/>
        <end position="44"/>
    </location>
</feature>
<keyword evidence="1" id="KW-1133">Transmembrane helix</keyword>
<keyword evidence="1" id="KW-0812">Transmembrane</keyword>
<gene>
    <name evidence="2" type="ORF">FJM67_03465</name>
</gene>
<dbReference type="AlphaFoldDB" id="A0A501X2I5"/>
<comment type="caution">
    <text evidence="2">The sequence shown here is derived from an EMBL/GenBank/DDBJ whole genome shotgun (WGS) entry which is preliminary data.</text>
</comment>
<keyword evidence="3" id="KW-1185">Reference proteome</keyword>
<evidence type="ECO:0000313" key="3">
    <source>
        <dbReference type="Proteomes" id="UP000315901"/>
    </source>
</evidence>